<dbReference type="NCBIfam" id="TIGR01511">
    <property type="entry name" value="ATPase-IB1_Cu"/>
    <property type="match status" value="1"/>
</dbReference>
<dbReference type="InterPro" id="IPR006122">
    <property type="entry name" value="HMA_Cu_ion-bd"/>
</dbReference>
<comment type="caution">
    <text evidence="20">The sequence shown here is derived from an EMBL/GenBank/DDBJ whole genome shotgun (WGS) entry which is preliminary data.</text>
</comment>
<dbReference type="PROSITE" id="PS50846">
    <property type="entry name" value="HMA_2"/>
    <property type="match status" value="2"/>
</dbReference>
<keyword evidence="12" id="KW-0460">Magnesium</keyword>
<dbReference type="FunFam" id="3.30.70.100:FF:000005">
    <property type="entry name" value="Copper-exporting P-type ATPase A"/>
    <property type="match status" value="1"/>
</dbReference>
<dbReference type="SFLD" id="SFLDF00027">
    <property type="entry name" value="p-type_atpase"/>
    <property type="match status" value="1"/>
</dbReference>
<evidence type="ECO:0000256" key="14">
    <source>
        <dbReference type="ARBA" id="ARBA00022989"/>
    </source>
</evidence>
<dbReference type="InterPro" id="IPR036412">
    <property type="entry name" value="HAD-like_sf"/>
</dbReference>
<keyword evidence="7 18" id="KW-0479">Metal-binding</keyword>
<accession>A0A4R2L9I0</accession>
<evidence type="ECO:0000256" key="15">
    <source>
        <dbReference type="ARBA" id="ARBA00023008"/>
    </source>
</evidence>
<organism evidence="20 21">
    <name type="scientific">Plasticicumulans lactativorans</name>
    <dbReference type="NCBI Taxonomy" id="1133106"/>
    <lineage>
        <taxon>Bacteria</taxon>
        <taxon>Pseudomonadati</taxon>
        <taxon>Pseudomonadota</taxon>
        <taxon>Gammaproteobacteria</taxon>
        <taxon>Candidatus Competibacteraceae</taxon>
        <taxon>Plasticicumulans</taxon>
    </lineage>
</organism>
<dbReference type="GO" id="GO:0043682">
    <property type="term" value="F:P-type divalent copper transporter activity"/>
    <property type="evidence" value="ECO:0007669"/>
    <property type="project" value="TreeGrafter"/>
</dbReference>
<keyword evidence="13" id="KW-1278">Translocase</keyword>
<evidence type="ECO:0000313" key="21">
    <source>
        <dbReference type="Proteomes" id="UP000295765"/>
    </source>
</evidence>
<comment type="similarity">
    <text evidence="2 18">Belongs to the cation transport ATPase (P-type) (TC 3.A.3) family. Type IB subfamily.</text>
</comment>
<dbReference type="InterPro" id="IPR006121">
    <property type="entry name" value="HMA_dom"/>
</dbReference>
<evidence type="ECO:0000256" key="2">
    <source>
        <dbReference type="ARBA" id="ARBA00006024"/>
    </source>
</evidence>
<dbReference type="Gene3D" id="3.40.50.1000">
    <property type="entry name" value="HAD superfamily/HAD-like"/>
    <property type="match status" value="1"/>
</dbReference>
<keyword evidence="10" id="KW-0187">Copper transport</keyword>
<dbReference type="InterPro" id="IPR018303">
    <property type="entry name" value="ATPase_P-typ_P_site"/>
</dbReference>
<keyword evidence="16" id="KW-0406">Ion transport</keyword>
<evidence type="ECO:0000256" key="18">
    <source>
        <dbReference type="RuleBase" id="RU362081"/>
    </source>
</evidence>
<dbReference type="PROSITE" id="PS00154">
    <property type="entry name" value="ATPASE_E1_E2"/>
    <property type="match status" value="1"/>
</dbReference>
<dbReference type="Proteomes" id="UP000295765">
    <property type="component" value="Unassembled WGS sequence"/>
</dbReference>
<dbReference type="Pfam" id="PF00122">
    <property type="entry name" value="E1-E2_ATPase"/>
    <property type="match status" value="1"/>
</dbReference>
<keyword evidence="17 18" id="KW-0472">Membrane</keyword>
<keyword evidence="5 18" id="KW-1003">Cell membrane</keyword>
<evidence type="ECO:0000256" key="9">
    <source>
        <dbReference type="ARBA" id="ARBA00022741"/>
    </source>
</evidence>
<evidence type="ECO:0000256" key="10">
    <source>
        <dbReference type="ARBA" id="ARBA00022796"/>
    </source>
</evidence>
<protein>
    <recommendedName>
        <fullName evidence="3">P-type Cu(+) transporter</fullName>
        <ecNumber evidence="3">7.2.2.8</ecNumber>
    </recommendedName>
</protein>
<evidence type="ECO:0000256" key="11">
    <source>
        <dbReference type="ARBA" id="ARBA00022840"/>
    </source>
</evidence>
<feature type="transmembrane region" description="Helical" evidence="18">
    <location>
        <begin position="264"/>
        <end position="284"/>
    </location>
</feature>
<evidence type="ECO:0000256" key="16">
    <source>
        <dbReference type="ARBA" id="ARBA00023065"/>
    </source>
</evidence>
<dbReference type="GO" id="GO:0005507">
    <property type="term" value="F:copper ion binding"/>
    <property type="evidence" value="ECO:0007669"/>
    <property type="project" value="InterPro"/>
</dbReference>
<dbReference type="PRINTS" id="PR00119">
    <property type="entry name" value="CATATPASE"/>
</dbReference>
<evidence type="ECO:0000256" key="13">
    <source>
        <dbReference type="ARBA" id="ARBA00022967"/>
    </source>
</evidence>
<dbReference type="Gene3D" id="2.70.150.10">
    <property type="entry name" value="Calcium-transporting ATPase, cytoplasmic transduction domain A"/>
    <property type="match status" value="1"/>
</dbReference>
<dbReference type="InterPro" id="IPR001757">
    <property type="entry name" value="P_typ_ATPase"/>
</dbReference>
<dbReference type="RefSeq" id="WP_132540202.1">
    <property type="nucleotide sequence ID" value="NZ_SLWY01000006.1"/>
</dbReference>
<feature type="domain" description="HMA" evidence="19">
    <location>
        <begin position="80"/>
        <end position="147"/>
    </location>
</feature>
<dbReference type="SUPFAM" id="SSF56784">
    <property type="entry name" value="HAD-like"/>
    <property type="match status" value="1"/>
</dbReference>
<dbReference type="GO" id="GO:0005524">
    <property type="term" value="F:ATP binding"/>
    <property type="evidence" value="ECO:0007669"/>
    <property type="project" value="UniProtKB-UniRule"/>
</dbReference>
<dbReference type="OrthoDB" id="9814270at2"/>
<dbReference type="PANTHER" id="PTHR43520:SF8">
    <property type="entry name" value="P-TYPE CU(+) TRANSPORTER"/>
    <property type="match status" value="1"/>
</dbReference>
<evidence type="ECO:0000256" key="1">
    <source>
        <dbReference type="ARBA" id="ARBA00004651"/>
    </source>
</evidence>
<proteinExistence type="inferred from homology"/>
<evidence type="ECO:0000256" key="3">
    <source>
        <dbReference type="ARBA" id="ARBA00012517"/>
    </source>
</evidence>
<dbReference type="PRINTS" id="PR00942">
    <property type="entry name" value="CUATPASEI"/>
</dbReference>
<dbReference type="InterPro" id="IPR008250">
    <property type="entry name" value="ATPase_P-typ_transduc_dom_A_sf"/>
</dbReference>
<dbReference type="InterPro" id="IPR027256">
    <property type="entry name" value="P-typ_ATPase_IB"/>
</dbReference>
<dbReference type="SUPFAM" id="SSF55008">
    <property type="entry name" value="HMA, heavy metal-associated domain"/>
    <property type="match status" value="2"/>
</dbReference>
<dbReference type="SUPFAM" id="SSF81665">
    <property type="entry name" value="Calcium ATPase, transmembrane domain M"/>
    <property type="match status" value="1"/>
</dbReference>
<dbReference type="EMBL" id="SLWY01000006">
    <property type="protein sequence ID" value="TCO82003.1"/>
    <property type="molecule type" value="Genomic_DNA"/>
</dbReference>
<name>A0A4R2L9I0_9GAMM</name>
<feature type="transmembrane region" description="Helical" evidence="18">
    <location>
        <begin position="204"/>
        <end position="226"/>
    </location>
</feature>
<keyword evidence="11 18" id="KW-0067">ATP-binding</keyword>
<keyword evidence="8" id="KW-0677">Repeat</keyword>
<keyword evidence="21" id="KW-1185">Reference proteome</keyword>
<dbReference type="InterPro" id="IPR059000">
    <property type="entry name" value="ATPase_P-type_domA"/>
</dbReference>
<evidence type="ECO:0000256" key="4">
    <source>
        <dbReference type="ARBA" id="ARBA00022448"/>
    </source>
</evidence>
<keyword evidence="4" id="KW-0813">Transport</keyword>
<feature type="transmembrane region" description="Helical" evidence="18">
    <location>
        <begin position="759"/>
        <end position="776"/>
    </location>
</feature>
<evidence type="ECO:0000256" key="5">
    <source>
        <dbReference type="ARBA" id="ARBA00022475"/>
    </source>
</evidence>
<feature type="transmembrane region" description="Helical" evidence="18">
    <location>
        <begin position="175"/>
        <end position="198"/>
    </location>
</feature>
<dbReference type="PROSITE" id="PS01047">
    <property type="entry name" value="HMA_1"/>
    <property type="match status" value="2"/>
</dbReference>
<dbReference type="EC" id="7.2.2.8" evidence="3"/>
<dbReference type="SFLD" id="SFLDS00003">
    <property type="entry name" value="Haloacid_Dehalogenase"/>
    <property type="match status" value="1"/>
</dbReference>
<dbReference type="SUPFAM" id="SSF81653">
    <property type="entry name" value="Calcium ATPase, transduction domain A"/>
    <property type="match status" value="1"/>
</dbReference>
<evidence type="ECO:0000256" key="7">
    <source>
        <dbReference type="ARBA" id="ARBA00022723"/>
    </source>
</evidence>
<feature type="transmembrane region" description="Helical" evidence="18">
    <location>
        <begin position="782"/>
        <end position="802"/>
    </location>
</feature>
<dbReference type="InterPro" id="IPR023298">
    <property type="entry name" value="ATPase_P-typ_TM_dom_sf"/>
</dbReference>
<dbReference type="Pfam" id="PF00702">
    <property type="entry name" value="Hydrolase"/>
    <property type="match status" value="1"/>
</dbReference>
<evidence type="ECO:0000256" key="17">
    <source>
        <dbReference type="ARBA" id="ARBA00023136"/>
    </source>
</evidence>
<dbReference type="NCBIfam" id="TIGR00003">
    <property type="entry name" value="copper ion binding protein"/>
    <property type="match status" value="1"/>
</dbReference>
<dbReference type="AlphaFoldDB" id="A0A4R2L9I0"/>
<dbReference type="GO" id="GO:0016887">
    <property type="term" value="F:ATP hydrolysis activity"/>
    <property type="evidence" value="ECO:0007669"/>
    <property type="project" value="InterPro"/>
</dbReference>
<dbReference type="GO" id="GO:0055070">
    <property type="term" value="P:copper ion homeostasis"/>
    <property type="evidence" value="ECO:0007669"/>
    <property type="project" value="TreeGrafter"/>
</dbReference>
<keyword evidence="6 18" id="KW-0812">Transmembrane</keyword>
<dbReference type="Pfam" id="PF00403">
    <property type="entry name" value="HMA"/>
    <property type="match status" value="2"/>
</dbReference>
<dbReference type="Gene3D" id="3.30.70.100">
    <property type="match status" value="2"/>
</dbReference>
<dbReference type="InterPro" id="IPR017969">
    <property type="entry name" value="Heavy-metal-associated_CS"/>
</dbReference>
<reference evidence="20 21" key="1">
    <citation type="submission" date="2019-03" db="EMBL/GenBank/DDBJ databases">
        <title>Genomic Encyclopedia of Type Strains, Phase IV (KMG-IV): sequencing the most valuable type-strain genomes for metagenomic binning, comparative biology and taxonomic classification.</title>
        <authorList>
            <person name="Goeker M."/>
        </authorList>
    </citation>
    <scope>NUCLEOTIDE SEQUENCE [LARGE SCALE GENOMIC DNA]</scope>
    <source>
        <strain evidence="20 21">DSM 25287</strain>
    </source>
</reference>
<evidence type="ECO:0000313" key="20">
    <source>
        <dbReference type="EMBL" id="TCO82003.1"/>
    </source>
</evidence>
<dbReference type="InterPro" id="IPR044492">
    <property type="entry name" value="P_typ_ATPase_HD_dom"/>
</dbReference>
<keyword evidence="15" id="KW-0186">Copper</keyword>
<comment type="subcellular location">
    <subcellularLocation>
        <location evidence="1">Cell membrane</location>
        <topology evidence="1">Multi-pass membrane protein</topology>
    </subcellularLocation>
</comment>
<dbReference type="GO" id="GO:0140581">
    <property type="term" value="F:P-type monovalent copper transporter activity"/>
    <property type="evidence" value="ECO:0007669"/>
    <property type="project" value="UniProtKB-EC"/>
</dbReference>
<evidence type="ECO:0000256" key="6">
    <source>
        <dbReference type="ARBA" id="ARBA00022692"/>
    </source>
</evidence>
<keyword evidence="14 18" id="KW-1133">Transmembrane helix</keyword>
<dbReference type="InterPro" id="IPR023214">
    <property type="entry name" value="HAD_sf"/>
</dbReference>
<dbReference type="PRINTS" id="PR00943">
    <property type="entry name" value="CUATPASE"/>
</dbReference>
<dbReference type="NCBIfam" id="TIGR01525">
    <property type="entry name" value="ATPase-IB_hvy"/>
    <property type="match status" value="1"/>
</dbReference>
<dbReference type="PANTHER" id="PTHR43520">
    <property type="entry name" value="ATP7, ISOFORM B"/>
    <property type="match status" value="1"/>
</dbReference>
<gene>
    <name evidence="20" type="ORF">EV699_10698</name>
</gene>
<dbReference type="InterPro" id="IPR036163">
    <property type="entry name" value="HMA_dom_sf"/>
</dbReference>
<dbReference type="GO" id="GO:0005886">
    <property type="term" value="C:plasma membrane"/>
    <property type="evidence" value="ECO:0007669"/>
    <property type="project" value="UniProtKB-SubCell"/>
</dbReference>
<evidence type="ECO:0000256" key="12">
    <source>
        <dbReference type="ARBA" id="ARBA00022842"/>
    </source>
</evidence>
<evidence type="ECO:0000256" key="8">
    <source>
        <dbReference type="ARBA" id="ARBA00022737"/>
    </source>
</evidence>
<dbReference type="Gene3D" id="3.40.1110.10">
    <property type="entry name" value="Calcium-transporting ATPase, cytoplasmic domain N"/>
    <property type="match status" value="1"/>
</dbReference>
<keyword evidence="9 18" id="KW-0547">Nucleotide-binding</keyword>
<feature type="transmembrane region" description="Helical" evidence="18">
    <location>
        <begin position="238"/>
        <end position="258"/>
    </location>
</feature>
<dbReference type="CDD" id="cd02094">
    <property type="entry name" value="P-type_ATPase_Cu-like"/>
    <property type="match status" value="1"/>
</dbReference>
<feature type="domain" description="HMA" evidence="19">
    <location>
        <begin position="13"/>
        <end position="78"/>
    </location>
</feature>
<dbReference type="InterPro" id="IPR023299">
    <property type="entry name" value="ATPase_P-typ_cyto_dom_N"/>
</dbReference>
<dbReference type="GO" id="GO:0060003">
    <property type="term" value="P:copper ion export"/>
    <property type="evidence" value="ECO:0007669"/>
    <property type="project" value="UniProtKB-ARBA"/>
</dbReference>
<feature type="transmembrane region" description="Helical" evidence="18">
    <location>
        <begin position="452"/>
        <end position="479"/>
    </location>
</feature>
<dbReference type="FunFam" id="2.70.150.10:FF:000020">
    <property type="entry name" value="Copper-exporting P-type ATPase A"/>
    <property type="match status" value="1"/>
</dbReference>
<feature type="transmembrane region" description="Helical" evidence="18">
    <location>
        <begin position="418"/>
        <end position="440"/>
    </location>
</feature>
<evidence type="ECO:0000259" key="19">
    <source>
        <dbReference type="PROSITE" id="PS50846"/>
    </source>
</evidence>
<dbReference type="SFLD" id="SFLDG00002">
    <property type="entry name" value="C1.7:_P-type_atpase_like"/>
    <property type="match status" value="1"/>
</dbReference>
<sequence>MNASVPPAPALPAALDLAVRGMSCASCSARVEAALRAVPGVRSARVNLAAERARIDFEPPATPAALVAAVEGAGYEVARATFDLPLEGLSCAACVARVEKALAAVPGVLAASVNLASARARIQLVADTTELRTAVIAAVEGAGYGVPQAAPAAPGEPPAEDVAAAARERRETLHLVLALALSAPLVFGMVAGLAGWHAAMPPAWLQALLASPVQFWLGARFYVAGWKAVRAGSGNMDLLVALGTSAGWLLSTWLWLAAPAGAPAHLYYEASAVVVSFVLLGKWLETRAKRRTGAALRALMDLRPATARVLRDGAEIELAVEQVRVGDVVRVRPGERVAVDGRVRAGGGSVDESLLTGESLPIDKRPGDRVSGGAINRDGVIDFDVTAVGTETLLAQIVRLVEDAQASKAPIQRLVDRVAAVFVPVVLVIAALTVAGWWLAGAGLEPAVLHAVTVLVIACPCALGLATPAALMVGTGVAARHGILIRDAQALETAHRITTVAFDKTGTLTEGRPRLQAVLPVATAAEVLALAAALQAGSEHPLARAVQAAASTTAALPVEDFRALPGRGVRGRIGGREVLLGTGALLAEAGLAPDAALAAEAVRLAASGHTVSWLAETVPAPRVLGLLAFADTLKPGAAAALAELARRGIRCVMLTGDGRGSAQAMAAQLGLGEVVAELLPAGKSAAIARLKAGGGVVAMVGDGINDAPALAAADVGIAMASGTDVAMHTAAITLMRGELALVPAAIDISQRTCRKIRQNLFWAFVYNVVGLPLAAFGALNPVFAGAAMAASSVSVVTNALLLRRWRPWAYAVRITKPASR</sequence>
<dbReference type="CDD" id="cd00371">
    <property type="entry name" value="HMA"/>
    <property type="match status" value="2"/>
</dbReference>
<dbReference type="NCBIfam" id="TIGR01494">
    <property type="entry name" value="ATPase_P-type"/>
    <property type="match status" value="1"/>
</dbReference>